<dbReference type="Proteomes" id="UP000070531">
    <property type="component" value="Unassembled WGS sequence"/>
</dbReference>
<dbReference type="InterPro" id="IPR029063">
    <property type="entry name" value="SAM-dependent_MTases_sf"/>
</dbReference>
<evidence type="ECO:0000259" key="1">
    <source>
        <dbReference type="SMART" id="SM00470"/>
    </source>
</evidence>
<dbReference type="SUPFAM" id="SSF110849">
    <property type="entry name" value="ParB/Sulfiredoxin"/>
    <property type="match status" value="1"/>
</dbReference>
<dbReference type="SMART" id="SM00470">
    <property type="entry name" value="ParB"/>
    <property type="match status" value="1"/>
</dbReference>
<evidence type="ECO:0000313" key="3">
    <source>
        <dbReference type="Proteomes" id="UP000070531"/>
    </source>
</evidence>
<protein>
    <recommendedName>
        <fullName evidence="1">ParB-like N-terminal domain-containing protein</fullName>
    </recommendedName>
</protein>
<proteinExistence type="predicted"/>
<comment type="caution">
    <text evidence="2">The sequence shown here is derived from an EMBL/GenBank/DDBJ whole genome shotgun (WGS) entry which is preliminary data.</text>
</comment>
<dbReference type="Gene3D" id="3.90.1530.10">
    <property type="entry name" value="Conserved hypothetical protein from pyrococcus furiosus pfu- 392566-001, ParB domain"/>
    <property type="match status" value="1"/>
</dbReference>
<reference evidence="2 3" key="1">
    <citation type="submission" date="2016-01" db="EMBL/GenBank/DDBJ databases">
        <authorList>
            <person name="Oliw E.H."/>
        </authorList>
    </citation>
    <scope>NUCLEOTIDE SEQUENCE [LARGE SCALE GENOMIC DNA]</scope>
    <source>
        <strain evidence="2 3">DNF00307</strain>
    </source>
</reference>
<evidence type="ECO:0000313" key="2">
    <source>
        <dbReference type="EMBL" id="KXB77532.1"/>
    </source>
</evidence>
<feature type="non-terminal residue" evidence="2">
    <location>
        <position position="1"/>
    </location>
</feature>
<dbReference type="InterPro" id="IPR036086">
    <property type="entry name" value="ParB/Sulfiredoxin_sf"/>
</dbReference>
<name>A0A134BC52_9BACT</name>
<dbReference type="EMBL" id="LSDL01000066">
    <property type="protein sequence ID" value="KXB77532.1"/>
    <property type="molecule type" value="Genomic_DNA"/>
</dbReference>
<dbReference type="Gene3D" id="3.40.50.150">
    <property type="entry name" value="Vaccinia Virus protein VP39"/>
    <property type="match status" value="2"/>
</dbReference>
<dbReference type="RefSeq" id="WP_060933039.1">
    <property type="nucleotide sequence ID" value="NZ_KQ960524.1"/>
</dbReference>
<dbReference type="Pfam" id="PF02195">
    <property type="entry name" value="ParB_N"/>
    <property type="match status" value="1"/>
</dbReference>
<accession>A0A134BC52</accession>
<feature type="domain" description="ParB-like N-terminal" evidence="1">
    <location>
        <begin position="13"/>
        <end position="110"/>
    </location>
</feature>
<dbReference type="STRING" id="419005.HMPREF1860_01326"/>
<gene>
    <name evidence="2" type="ORF">HMPREF1860_01326</name>
</gene>
<dbReference type="SUPFAM" id="SSF53335">
    <property type="entry name" value="S-adenosyl-L-methionine-dependent methyltransferases"/>
    <property type="match status" value="2"/>
</dbReference>
<dbReference type="InterPro" id="IPR003115">
    <property type="entry name" value="ParB_N"/>
</dbReference>
<organism evidence="2">
    <name type="scientific">Prevotella amnii</name>
    <dbReference type="NCBI Taxonomy" id="419005"/>
    <lineage>
        <taxon>Bacteria</taxon>
        <taxon>Pseudomonadati</taxon>
        <taxon>Bacteroidota</taxon>
        <taxon>Bacteroidia</taxon>
        <taxon>Bacteroidales</taxon>
        <taxon>Prevotellaceae</taxon>
        <taxon>Prevotella</taxon>
    </lineage>
</organism>
<dbReference type="PATRIC" id="fig|419005.5.peg.1334"/>
<dbReference type="AlphaFoldDB" id="A0A134BC52"/>
<sequence>EDFKRVLLPVTALEVNKGQIEGVPKNPRFIRDTKYKALVESIKQDPDFLNIRELAVYEQPTKRTTKYVIVGGNMRYRAAKENGITQLPCKIIPNDYPKDKIRRFVLKDNSSFGETDWDLLLSEWDINEIEAAAIDIPNVNDSETKREQEKADAISTLAEDFIITPSSVLNTREGEWTKRKQAWKALSLVDGSGREENLTFSNSVQPPVYYQVKGKLRKEQEREPTHEEIIQYLEEKGRSIFPTTSIFDPVLCEVLLTWFNIPKGKVLDPFAGGAVRGIIAGVLGMPYIGNDLREEQIKENEKILKDFELPIPIKPLWTIGDSKRIDDIAKGSTLKPPYDIIFSCPPYADLEKYSNLKEDISNMDYKEFLTAYREIIKKSCSMLKDNRFAIFVVSELRDKYGIYRGFVQDTIKAFQDVGLQYYNEIILVNQLGSGAIRSRGQMKNRKTVRTHQNIIVMHKPTKENEDIPKMAEQEHQNIIIAYKGDKPNQDIQKDFQQLKEPFDPLKDIID</sequence>